<proteinExistence type="predicted"/>
<evidence type="ECO:0000313" key="7">
    <source>
        <dbReference type="EMBL" id="MDT0607859.1"/>
    </source>
</evidence>
<evidence type="ECO:0000259" key="6">
    <source>
        <dbReference type="Pfam" id="PF14691"/>
    </source>
</evidence>
<keyword evidence="2" id="KW-0560">Oxidoreductase</keyword>
<dbReference type="InterPro" id="IPR036188">
    <property type="entry name" value="FAD/NAD-bd_sf"/>
</dbReference>
<dbReference type="NCBIfam" id="TIGR01317">
    <property type="entry name" value="GOGAT_sm_gam"/>
    <property type="match status" value="1"/>
</dbReference>
<dbReference type="InterPro" id="IPR009051">
    <property type="entry name" value="Helical_ferredxn"/>
</dbReference>
<comment type="pathway">
    <text evidence="4">Amino-acid biosynthesis.</text>
</comment>
<organism evidence="7 8">
    <name type="scientific">Croceitalea rosinachiae</name>
    <dbReference type="NCBI Taxonomy" id="3075596"/>
    <lineage>
        <taxon>Bacteria</taxon>
        <taxon>Pseudomonadati</taxon>
        <taxon>Bacteroidota</taxon>
        <taxon>Flavobacteriia</taxon>
        <taxon>Flavobacteriales</taxon>
        <taxon>Flavobacteriaceae</taxon>
        <taxon>Croceitalea</taxon>
    </lineage>
</organism>
<keyword evidence="8" id="KW-1185">Reference proteome</keyword>
<evidence type="ECO:0000313" key="8">
    <source>
        <dbReference type="Proteomes" id="UP001255246"/>
    </source>
</evidence>
<evidence type="ECO:0000256" key="4">
    <source>
        <dbReference type="ARBA" id="ARBA00029440"/>
    </source>
</evidence>
<accession>A0ABU3AD00</accession>
<evidence type="ECO:0000256" key="1">
    <source>
        <dbReference type="ARBA" id="ARBA00022605"/>
    </source>
</evidence>
<dbReference type="InterPro" id="IPR028261">
    <property type="entry name" value="DPD_II"/>
</dbReference>
<dbReference type="RefSeq" id="WP_311352027.1">
    <property type="nucleotide sequence ID" value="NZ_JAVRHR010000003.1"/>
</dbReference>
<sequence>MGKTTGFLEFKRKDESHIPVNERIKNYKEFTKSLKEKELKNQGARCMDCGIPFCHSGCPLGNLIPDFNDAVYQGKWEKATSILHSTNNFPEFTGRLCPAPCEEACVLGINEDPVSIENIEKNIVENAFKNGWITANPPLKRTTKKVAVIGSGPAGLATAQQLNRAGHTVTVFERDEKVGGLLRYGIPDFKMEKKVIDRRLGILEEEGIIFKTGIHVGVDIKASDLKSNFDAIVLCGGATVRRNLPIPGSGLEGVVQAMDFLPQNNRRVDGIKDLGKEILATGKDVVVIGGGDTGSDCIGTSIRQGADSVSNFEIMPMATENRPANQPWPFWPMRLRTSSSHKEGAERFFSISTKKFIGDKDGKLKSLITSEIEWEMIPGQRPKLKEIPNTEREWKCELALLAMGFTGSETTLADQFGLEMDERTNIKATENNYQTNISGVFVAGDQRRGQSLIVWAISEGRQAAHHIDKYLMGNSNLPLKGEGDLPRV</sequence>
<dbReference type="PANTHER" id="PTHR43100:SF1">
    <property type="entry name" value="GLUTAMATE SYNTHASE [NADPH] SMALL CHAIN"/>
    <property type="match status" value="1"/>
</dbReference>
<dbReference type="InterPro" id="IPR023753">
    <property type="entry name" value="FAD/NAD-binding_dom"/>
</dbReference>
<dbReference type="SUPFAM" id="SSF46548">
    <property type="entry name" value="alpha-helical ferredoxin"/>
    <property type="match status" value="1"/>
</dbReference>
<gene>
    <name evidence="7" type="ORF">RM706_12490</name>
</gene>
<protein>
    <submittedName>
        <fullName evidence="7">Glutamate synthase subunit beta</fullName>
    </submittedName>
</protein>
<evidence type="ECO:0000256" key="2">
    <source>
        <dbReference type="ARBA" id="ARBA00023002"/>
    </source>
</evidence>
<dbReference type="EMBL" id="JAVRHR010000003">
    <property type="protein sequence ID" value="MDT0607859.1"/>
    <property type="molecule type" value="Genomic_DNA"/>
</dbReference>
<dbReference type="PRINTS" id="PR00419">
    <property type="entry name" value="ADXRDTASE"/>
</dbReference>
<dbReference type="Proteomes" id="UP001255246">
    <property type="component" value="Unassembled WGS sequence"/>
</dbReference>
<dbReference type="Gene3D" id="3.50.50.60">
    <property type="entry name" value="FAD/NAD(P)-binding domain"/>
    <property type="match status" value="2"/>
</dbReference>
<dbReference type="SUPFAM" id="SSF51971">
    <property type="entry name" value="Nucleotide-binding domain"/>
    <property type="match status" value="2"/>
</dbReference>
<evidence type="ECO:0000259" key="5">
    <source>
        <dbReference type="Pfam" id="PF07992"/>
    </source>
</evidence>
<keyword evidence="1" id="KW-0028">Amino-acid biosynthesis</keyword>
<dbReference type="InterPro" id="IPR006005">
    <property type="entry name" value="Glut_synth_ssu1"/>
</dbReference>
<feature type="domain" description="FAD/NAD(P)-binding" evidence="5">
    <location>
        <begin position="144"/>
        <end position="460"/>
    </location>
</feature>
<dbReference type="PANTHER" id="PTHR43100">
    <property type="entry name" value="GLUTAMATE SYNTHASE [NADPH] SMALL CHAIN"/>
    <property type="match status" value="1"/>
</dbReference>
<dbReference type="Pfam" id="PF14691">
    <property type="entry name" value="Fer4_20"/>
    <property type="match status" value="1"/>
</dbReference>
<dbReference type="Pfam" id="PF07992">
    <property type="entry name" value="Pyr_redox_2"/>
    <property type="match status" value="1"/>
</dbReference>
<dbReference type="Gene3D" id="1.10.1060.10">
    <property type="entry name" value="Alpha-helical ferredoxin"/>
    <property type="match status" value="1"/>
</dbReference>
<dbReference type="InterPro" id="IPR051394">
    <property type="entry name" value="Glutamate_Synthase"/>
</dbReference>
<comment type="caution">
    <text evidence="7">The sequence shown here is derived from an EMBL/GenBank/DDBJ whole genome shotgun (WGS) entry which is preliminary data.</text>
</comment>
<dbReference type="Gene3D" id="3.40.50.720">
    <property type="entry name" value="NAD(P)-binding Rossmann-like Domain"/>
    <property type="match status" value="1"/>
</dbReference>
<name>A0ABU3AD00_9FLAO</name>
<feature type="domain" description="Dihydroprymidine dehydrogenase" evidence="6">
    <location>
        <begin position="23"/>
        <end position="131"/>
    </location>
</feature>
<keyword evidence="3" id="KW-0314">Glutamate biosynthesis</keyword>
<evidence type="ECO:0000256" key="3">
    <source>
        <dbReference type="ARBA" id="ARBA00023164"/>
    </source>
</evidence>
<reference evidence="7 8" key="1">
    <citation type="submission" date="2023-09" db="EMBL/GenBank/DDBJ databases">
        <authorList>
            <person name="Rey-Velasco X."/>
        </authorList>
    </citation>
    <scope>NUCLEOTIDE SEQUENCE [LARGE SCALE GENOMIC DNA]</scope>
    <source>
        <strain evidence="7 8">F388</strain>
    </source>
</reference>